<dbReference type="Proteomes" id="UP001217089">
    <property type="component" value="Unassembled WGS sequence"/>
</dbReference>
<gene>
    <name evidence="1" type="ORF">KUTeg_006703</name>
</gene>
<evidence type="ECO:0000313" key="1">
    <source>
        <dbReference type="EMBL" id="KAJ8314553.1"/>
    </source>
</evidence>
<keyword evidence="2" id="KW-1185">Reference proteome</keyword>
<proteinExistence type="predicted"/>
<comment type="caution">
    <text evidence="1">The sequence shown here is derived from an EMBL/GenBank/DDBJ whole genome shotgun (WGS) entry which is preliminary data.</text>
</comment>
<reference evidence="1 2" key="1">
    <citation type="submission" date="2022-12" db="EMBL/GenBank/DDBJ databases">
        <title>Chromosome-level genome of Tegillarca granosa.</title>
        <authorList>
            <person name="Kim J."/>
        </authorList>
    </citation>
    <scope>NUCLEOTIDE SEQUENCE [LARGE SCALE GENOMIC DNA]</scope>
    <source>
        <strain evidence="1">Teg-2019</strain>
        <tissue evidence="1">Adductor muscle</tissue>
    </source>
</reference>
<dbReference type="EMBL" id="JARBDR010000337">
    <property type="protein sequence ID" value="KAJ8314553.1"/>
    <property type="molecule type" value="Genomic_DNA"/>
</dbReference>
<organism evidence="1 2">
    <name type="scientific">Tegillarca granosa</name>
    <name type="common">Malaysian cockle</name>
    <name type="synonym">Anadara granosa</name>
    <dbReference type="NCBI Taxonomy" id="220873"/>
    <lineage>
        <taxon>Eukaryota</taxon>
        <taxon>Metazoa</taxon>
        <taxon>Spiralia</taxon>
        <taxon>Lophotrochozoa</taxon>
        <taxon>Mollusca</taxon>
        <taxon>Bivalvia</taxon>
        <taxon>Autobranchia</taxon>
        <taxon>Pteriomorphia</taxon>
        <taxon>Arcoida</taxon>
        <taxon>Arcoidea</taxon>
        <taxon>Arcidae</taxon>
        <taxon>Tegillarca</taxon>
    </lineage>
</organism>
<accession>A0ABQ9FB29</accession>
<protein>
    <submittedName>
        <fullName evidence="1">Uncharacterized protein</fullName>
    </submittedName>
</protein>
<evidence type="ECO:0000313" key="2">
    <source>
        <dbReference type="Proteomes" id="UP001217089"/>
    </source>
</evidence>
<sequence length="194" mass="21762">MEAECTVAFFRFSCCIEFTCLTSIDPSVNVCLEDITFETDHSILTLKVSKTDPFWQGVQLKKYATITNIDESPLDIISNSDKCINYANEKELSCQSKLEPEVSSRSRLTESTSGNVVLNKLLAQNQLLINKLCEISTQGYNPRQQEEETDSDNFEEEAVVIVFPVKSQETLDVLDSLLSAGGNQDNGTRIYLLR</sequence>
<name>A0ABQ9FB29_TEGGR</name>